<sequence length="175" mass="19391">MISPDSNTAVRSFLDGQFATVDSLELLPELLQEEERTHKLLEDELQQAKRTTASLSTESRAIIANARSRASDLLSIRNTLVTDTDSLRHFGDESEAMALVSVLADDLRAYRKLTQAKAYVDAVVEIETVRDRATRAIPANMQGAMAAFQQSIEILGRRSDGTQIPKHLLEHLKAT</sequence>
<gene>
    <name evidence="1" type="ORF">FBU59_003024</name>
</gene>
<dbReference type="Proteomes" id="UP001150603">
    <property type="component" value="Unassembled WGS sequence"/>
</dbReference>
<comment type="caution">
    <text evidence="1">The sequence shown here is derived from an EMBL/GenBank/DDBJ whole genome shotgun (WGS) entry which is preliminary data.</text>
</comment>
<evidence type="ECO:0000313" key="2">
    <source>
        <dbReference type="Proteomes" id="UP001150603"/>
    </source>
</evidence>
<accession>A0ACC1J9U2</accession>
<proteinExistence type="predicted"/>
<reference evidence="1" key="1">
    <citation type="submission" date="2022-07" db="EMBL/GenBank/DDBJ databases">
        <title>Phylogenomic reconstructions and comparative analyses of Kickxellomycotina fungi.</title>
        <authorList>
            <person name="Reynolds N.K."/>
            <person name="Stajich J.E."/>
            <person name="Barry K."/>
            <person name="Grigoriev I.V."/>
            <person name="Crous P."/>
            <person name="Smith M.E."/>
        </authorList>
    </citation>
    <scope>NUCLEOTIDE SEQUENCE</scope>
    <source>
        <strain evidence="1">NRRL 5244</strain>
    </source>
</reference>
<feature type="non-terminal residue" evidence="1">
    <location>
        <position position="175"/>
    </location>
</feature>
<protein>
    <submittedName>
        <fullName evidence="1">Uncharacterized protein</fullName>
    </submittedName>
</protein>
<dbReference type="EMBL" id="JANBPW010001807">
    <property type="protein sequence ID" value="KAJ1943043.1"/>
    <property type="molecule type" value="Genomic_DNA"/>
</dbReference>
<organism evidence="1 2">
    <name type="scientific">Linderina macrospora</name>
    <dbReference type="NCBI Taxonomy" id="4868"/>
    <lineage>
        <taxon>Eukaryota</taxon>
        <taxon>Fungi</taxon>
        <taxon>Fungi incertae sedis</taxon>
        <taxon>Zoopagomycota</taxon>
        <taxon>Kickxellomycotina</taxon>
        <taxon>Kickxellomycetes</taxon>
        <taxon>Kickxellales</taxon>
        <taxon>Kickxellaceae</taxon>
        <taxon>Linderina</taxon>
    </lineage>
</organism>
<name>A0ACC1J9U2_9FUNG</name>
<evidence type="ECO:0000313" key="1">
    <source>
        <dbReference type="EMBL" id="KAJ1943043.1"/>
    </source>
</evidence>
<keyword evidence="2" id="KW-1185">Reference proteome</keyword>